<gene>
    <name evidence="9" type="ORF">SERIO_v1c04460</name>
</gene>
<evidence type="ECO:0000256" key="3">
    <source>
        <dbReference type="ARBA" id="ARBA00022448"/>
    </source>
</evidence>
<evidence type="ECO:0000256" key="6">
    <source>
        <dbReference type="ARBA" id="ARBA00022989"/>
    </source>
</evidence>
<name>A0A0H3XHX9_9MOLU</name>
<evidence type="ECO:0000256" key="7">
    <source>
        <dbReference type="ARBA" id="ARBA00023136"/>
    </source>
</evidence>
<keyword evidence="7 8" id="KW-0472">Membrane</keyword>
<comment type="similarity">
    <text evidence="2">Belongs to the auxin efflux carrier (TC 2.A.69) family.</text>
</comment>
<evidence type="ECO:0000256" key="8">
    <source>
        <dbReference type="SAM" id="Phobius"/>
    </source>
</evidence>
<reference evidence="9 10" key="1">
    <citation type="journal article" date="2015" name="Genome Biol. Evol.">
        <title>Found and Lost: The Fates of Horizontally Acquired Genes in Arthropod-Symbiotic Spiroplasma.</title>
        <authorList>
            <person name="Lo W.S."/>
            <person name="Gasparich G.E."/>
            <person name="Kuo C.H."/>
        </authorList>
    </citation>
    <scope>NUCLEOTIDE SEQUENCE [LARGE SCALE GENOMIC DNA]</scope>
    <source>
        <strain evidence="10">TDA-040725-5</strain>
    </source>
</reference>
<accession>A0A0H3XHX9</accession>
<feature type="transmembrane region" description="Helical" evidence="8">
    <location>
        <begin position="224"/>
        <end position="242"/>
    </location>
</feature>
<feature type="transmembrane region" description="Helical" evidence="8">
    <location>
        <begin position="85"/>
        <end position="106"/>
    </location>
</feature>
<keyword evidence="3" id="KW-0813">Transport</keyword>
<reference evidence="10" key="2">
    <citation type="submission" date="2015-06" db="EMBL/GenBank/DDBJ databases">
        <title>Complete genome sequence of Spiroplasma eriocheiris TDA-040725-5 (DSM 21848).</title>
        <authorList>
            <person name="Lo W.-S."/>
            <person name="Kuo C.-H."/>
        </authorList>
    </citation>
    <scope>NUCLEOTIDE SEQUENCE [LARGE SCALE GENOMIC DNA]</scope>
    <source>
        <strain evidence="10">TDA-040725-5</strain>
    </source>
</reference>
<feature type="transmembrane region" description="Helical" evidence="8">
    <location>
        <begin position="53"/>
        <end position="73"/>
    </location>
</feature>
<keyword evidence="6 8" id="KW-1133">Transmembrane helix</keyword>
<dbReference type="Gene3D" id="1.20.1530.20">
    <property type="match status" value="1"/>
</dbReference>
<feature type="transmembrane region" description="Helical" evidence="8">
    <location>
        <begin position="263"/>
        <end position="281"/>
    </location>
</feature>
<feature type="transmembrane region" description="Helical" evidence="8">
    <location>
        <begin position="293"/>
        <end position="314"/>
    </location>
</feature>
<dbReference type="AlphaFoldDB" id="A0A0H3XHX9"/>
<evidence type="ECO:0000256" key="1">
    <source>
        <dbReference type="ARBA" id="ARBA00004651"/>
    </source>
</evidence>
<evidence type="ECO:0000313" key="9">
    <source>
        <dbReference type="EMBL" id="AKM54025.1"/>
    </source>
</evidence>
<dbReference type="GO" id="GO:0005886">
    <property type="term" value="C:plasma membrane"/>
    <property type="evidence" value="ECO:0007669"/>
    <property type="project" value="UniProtKB-SubCell"/>
</dbReference>
<evidence type="ECO:0000256" key="4">
    <source>
        <dbReference type="ARBA" id="ARBA00022475"/>
    </source>
</evidence>
<dbReference type="InterPro" id="IPR004776">
    <property type="entry name" value="Mem_transp_PIN-like"/>
</dbReference>
<keyword evidence="4" id="KW-1003">Cell membrane</keyword>
<dbReference type="Pfam" id="PF03547">
    <property type="entry name" value="Mem_trans"/>
    <property type="match status" value="1"/>
</dbReference>
<dbReference type="Proteomes" id="UP000035661">
    <property type="component" value="Chromosome"/>
</dbReference>
<dbReference type="GO" id="GO:0055085">
    <property type="term" value="P:transmembrane transport"/>
    <property type="evidence" value="ECO:0007669"/>
    <property type="project" value="InterPro"/>
</dbReference>
<proteinExistence type="inferred from homology"/>
<dbReference type="PANTHER" id="PTHR36838">
    <property type="entry name" value="AUXIN EFFLUX CARRIER FAMILY PROTEIN"/>
    <property type="match status" value="1"/>
</dbReference>
<feature type="transmembrane region" description="Helical" evidence="8">
    <location>
        <begin position="168"/>
        <end position="186"/>
    </location>
</feature>
<dbReference type="PANTHER" id="PTHR36838:SF1">
    <property type="entry name" value="SLR1864 PROTEIN"/>
    <property type="match status" value="1"/>
</dbReference>
<keyword evidence="10" id="KW-1185">Reference proteome</keyword>
<feature type="transmembrane region" description="Helical" evidence="8">
    <location>
        <begin position="326"/>
        <end position="350"/>
    </location>
</feature>
<evidence type="ECO:0000313" key="10">
    <source>
        <dbReference type="Proteomes" id="UP000035661"/>
    </source>
</evidence>
<comment type="subcellular location">
    <subcellularLocation>
        <location evidence="1">Cell membrane</location>
        <topology evidence="1">Multi-pass membrane protein</topology>
    </subcellularLocation>
</comment>
<dbReference type="KEGG" id="seri:SERIO_v1c04460"/>
<feature type="transmembrane region" description="Helical" evidence="8">
    <location>
        <begin position="21"/>
        <end position="41"/>
    </location>
</feature>
<keyword evidence="5 8" id="KW-0812">Transmembrane</keyword>
<evidence type="ECO:0000256" key="5">
    <source>
        <dbReference type="ARBA" id="ARBA00022692"/>
    </source>
</evidence>
<evidence type="ECO:0000256" key="2">
    <source>
        <dbReference type="ARBA" id="ARBA00010145"/>
    </source>
</evidence>
<dbReference type="EMBL" id="CP011856">
    <property type="protein sequence ID" value="AKM54025.1"/>
    <property type="molecule type" value="Genomic_DNA"/>
</dbReference>
<dbReference type="STRING" id="315358.SERIO_v1c04460"/>
<organism evidence="9 10">
    <name type="scientific">Spiroplasma eriocheiris</name>
    <dbReference type="NCBI Taxonomy" id="315358"/>
    <lineage>
        <taxon>Bacteria</taxon>
        <taxon>Bacillati</taxon>
        <taxon>Mycoplasmatota</taxon>
        <taxon>Mollicutes</taxon>
        <taxon>Entomoplasmatales</taxon>
        <taxon>Spiroplasmataceae</taxon>
        <taxon>Spiroplasma</taxon>
    </lineage>
</organism>
<feature type="transmembrane region" description="Helical" evidence="8">
    <location>
        <begin position="112"/>
        <end position="133"/>
    </location>
</feature>
<sequence length="355" mass="39068">MIFLGWILTKKQKFKPTWDVVFIKVLVTLGLPCLVFDGFMSDTSVEQVKTECAVLLTGFLFYLIMLVIARYFYLQYDKDVQDALGMSMTFAATSFFGIPIVTALFPGSESKIASNIFNVPYHIFLYSLGFIIMGKVNHPVHISTDQPVKAVNKFVYVGQMLKLNYKKIFFNPILIATIIGFIFWVTQLIPGINVVPDQIKNSSAKYSPLRLDNTFPPLFTVTKTLAGVCTPLAWLAIGINLAKGKITHILKDPKVWYGTIMKTLIAPVIGLGLTCLVALIGKATGAWTTSTMGLTIIVIMLAAPPASVIVAYSINFNKETLLTSNLTLVSTLISIIALPFWIIITTALGATSLFS</sequence>
<dbReference type="InterPro" id="IPR038770">
    <property type="entry name" value="Na+/solute_symporter_sf"/>
</dbReference>
<dbReference type="PATRIC" id="fig|743698.3.peg.447"/>
<protein>
    <submittedName>
        <fullName evidence="9">Malate permease</fullName>
    </submittedName>
</protein>